<keyword evidence="2" id="KW-1185">Reference proteome</keyword>
<proteinExistence type="predicted"/>
<organism evidence="1 2">
    <name type="scientific">Stylosanthes scabra</name>
    <dbReference type="NCBI Taxonomy" id="79078"/>
    <lineage>
        <taxon>Eukaryota</taxon>
        <taxon>Viridiplantae</taxon>
        <taxon>Streptophyta</taxon>
        <taxon>Embryophyta</taxon>
        <taxon>Tracheophyta</taxon>
        <taxon>Spermatophyta</taxon>
        <taxon>Magnoliopsida</taxon>
        <taxon>eudicotyledons</taxon>
        <taxon>Gunneridae</taxon>
        <taxon>Pentapetalae</taxon>
        <taxon>rosids</taxon>
        <taxon>fabids</taxon>
        <taxon>Fabales</taxon>
        <taxon>Fabaceae</taxon>
        <taxon>Papilionoideae</taxon>
        <taxon>50 kb inversion clade</taxon>
        <taxon>dalbergioids sensu lato</taxon>
        <taxon>Dalbergieae</taxon>
        <taxon>Pterocarpus clade</taxon>
        <taxon>Stylosanthes</taxon>
    </lineage>
</organism>
<evidence type="ECO:0000313" key="1">
    <source>
        <dbReference type="EMBL" id="MED6111677.1"/>
    </source>
</evidence>
<protein>
    <submittedName>
        <fullName evidence="1">Uncharacterized protein</fullName>
    </submittedName>
</protein>
<sequence>VYVCFFDDLVLENQELCARDRRVELQLILQEANKVADNMAKSGALSSAEFVERITPWENLLATLHSEAFVSKA</sequence>
<dbReference type="Proteomes" id="UP001341840">
    <property type="component" value="Unassembled WGS sequence"/>
</dbReference>
<evidence type="ECO:0000313" key="2">
    <source>
        <dbReference type="Proteomes" id="UP001341840"/>
    </source>
</evidence>
<reference evidence="1 2" key="1">
    <citation type="journal article" date="2023" name="Plants (Basel)">
        <title>Bridging the Gap: Combining Genomics and Transcriptomics Approaches to Understand Stylosanthes scabra, an Orphan Legume from the Brazilian Caatinga.</title>
        <authorList>
            <person name="Ferreira-Neto J.R.C."/>
            <person name="da Silva M.D."/>
            <person name="Binneck E."/>
            <person name="de Melo N.F."/>
            <person name="da Silva R.H."/>
            <person name="de Melo A.L.T.M."/>
            <person name="Pandolfi V."/>
            <person name="Bustamante F.O."/>
            <person name="Brasileiro-Vidal A.C."/>
            <person name="Benko-Iseppon A.M."/>
        </authorList>
    </citation>
    <scope>NUCLEOTIDE SEQUENCE [LARGE SCALE GENOMIC DNA]</scope>
    <source>
        <tissue evidence="1">Leaves</tissue>
    </source>
</reference>
<dbReference type="EMBL" id="JASCZI010000417">
    <property type="protein sequence ID" value="MED6111677.1"/>
    <property type="molecule type" value="Genomic_DNA"/>
</dbReference>
<comment type="caution">
    <text evidence="1">The sequence shown here is derived from an EMBL/GenBank/DDBJ whole genome shotgun (WGS) entry which is preliminary data.</text>
</comment>
<name>A0ABU6QI94_9FABA</name>
<gene>
    <name evidence="1" type="ORF">PIB30_054545</name>
</gene>
<feature type="non-terminal residue" evidence="1">
    <location>
        <position position="1"/>
    </location>
</feature>
<accession>A0ABU6QI94</accession>